<organism evidence="1 2">
    <name type="scientific">Aspergillus indologenus CBS 114.80</name>
    <dbReference type="NCBI Taxonomy" id="1450541"/>
    <lineage>
        <taxon>Eukaryota</taxon>
        <taxon>Fungi</taxon>
        <taxon>Dikarya</taxon>
        <taxon>Ascomycota</taxon>
        <taxon>Pezizomycotina</taxon>
        <taxon>Eurotiomycetes</taxon>
        <taxon>Eurotiomycetidae</taxon>
        <taxon>Eurotiales</taxon>
        <taxon>Aspergillaceae</taxon>
        <taxon>Aspergillus</taxon>
        <taxon>Aspergillus subgen. Circumdati</taxon>
    </lineage>
</organism>
<protein>
    <submittedName>
        <fullName evidence="1">Uncharacterized protein</fullName>
    </submittedName>
</protein>
<keyword evidence="2" id="KW-1185">Reference proteome</keyword>
<sequence>MALAERPQILLLSLAYRDFLDETYSTLFNRLAEVANIKRAKTANAALRIIAETTFKAVIITDEGLTKPNQEIREVLAKIKAYVENGGIAIAGLHFPNFTPMDKFRRFFEAFGLAWENGDYHRTTFQLNPSALLPESIETASLPRPYSMKALHVKNAKRQEKIFVPIEGAMTQSLVFPPTYVDQAQAAVAGARLGWGYLIYCGDVNGEDGSNQLISALCGV</sequence>
<proteinExistence type="predicted"/>
<reference evidence="1 2" key="1">
    <citation type="submission" date="2018-02" db="EMBL/GenBank/DDBJ databases">
        <title>The genomes of Aspergillus section Nigri reveals drivers in fungal speciation.</title>
        <authorList>
            <consortium name="DOE Joint Genome Institute"/>
            <person name="Vesth T.C."/>
            <person name="Nybo J."/>
            <person name="Theobald S."/>
            <person name="Brandl J."/>
            <person name="Frisvad J.C."/>
            <person name="Nielsen K.F."/>
            <person name="Lyhne E.K."/>
            <person name="Kogle M.E."/>
            <person name="Kuo A."/>
            <person name="Riley R."/>
            <person name="Clum A."/>
            <person name="Nolan M."/>
            <person name="Lipzen A."/>
            <person name="Salamov A."/>
            <person name="Henrissat B."/>
            <person name="Wiebenga A."/>
            <person name="De vries R.P."/>
            <person name="Grigoriev I.V."/>
            <person name="Mortensen U.H."/>
            <person name="Andersen M.R."/>
            <person name="Baker S.E."/>
        </authorList>
    </citation>
    <scope>NUCLEOTIDE SEQUENCE [LARGE SCALE GENOMIC DNA]</scope>
    <source>
        <strain evidence="1 2">CBS 114.80</strain>
    </source>
</reference>
<dbReference type="EMBL" id="KZ825571">
    <property type="protein sequence ID" value="PYI27365.1"/>
    <property type="molecule type" value="Genomic_DNA"/>
</dbReference>
<gene>
    <name evidence="1" type="ORF">BP00DRAFT_429356</name>
</gene>
<evidence type="ECO:0000313" key="1">
    <source>
        <dbReference type="EMBL" id="PYI27365.1"/>
    </source>
</evidence>
<dbReference type="AlphaFoldDB" id="A0A2V5HS99"/>
<accession>A0A2V5HS99</accession>
<name>A0A2V5HS99_9EURO</name>
<dbReference type="Proteomes" id="UP000248817">
    <property type="component" value="Unassembled WGS sequence"/>
</dbReference>
<evidence type="ECO:0000313" key="2">
    <source>
        <dbReference type="Proteomes" id="UP000248817"/>
    </source>
</evidence>